<evidence type="ECO:0008006" key="5">
    <source>
        <dbReference type="Google" id="ProtNLM"/>
    </source>
</evidence>
<evidence type="ECO:0000313" key="4">
    <source>
        <dbReference type="Proteomes" id="UP001501624"/>
    </source>
</evidence>
<keyword evidence="2" id="KW-0732">Signal</keyword>
<evidence type="ECO:0000256" key="1">
    <source>
        <dbReference type="SAM" id="MobiDB-lite"/>
    </source>
</evidence>
<organism evidence="3 4">
    <name type="scientific">Amycolatopsis tucumanensis</name>
    <dbReference type="NCBI Taxonomy" id="401106"/>
    <lineage>
        <taxon>Bacteria</taxon>
        <taxon>Bacillati</taxon>
        <taxon>Actinomycetota</taxon>
        <taxon>Actinomycetes</taxon>
        <taxon>Pseudonocardiales</taxon>
        <taxon>Pseudonocardiaceae</taxon>
        <taxon>Amycolatopsis</taxon>
    </lineage>
</organism>
<feature type="signal peptide" evidence="2">
    <location>
        <begin position="1"/>
        <end position="27"/>
    </location>
</feature>
<comment type="caution">
    <text evidence="3">The sequence shown here is derived from an EMBL/GenBank/DDBJ whole genome shotgun (WGS) entry which is preliminary data.</text>
</comment>
<gene>
    <name evidence="3" type="ORF">GCM10022380_81220</name>
</gene>
<dbReference type="EMBL" id="BAABCM010000019">
    <property type="protein sequence ID" value="GAA3850911.1"/>
    <property type="molecule type" value="Genomic_DNA"/>
</dbReference>
<sequence>MLIVRRAGVTTVLISMALLASAAPAMAGDWYGDVDCGQNPYPGCELGAGSRDNSAPQRRPVAVPYPGTQQAQEHRLGEKAPPPGDRILGGDSGLANCSYVRSDYQPPSNGVATVSHQPRPARGTSVHLVSRISGYAKGVVLAQAPGESGAWYVYQCSGPGGRDALYRAPVWIPDGSAPGAAALPSPEELAEHARSQLRLPSPVIASNPAGTQLVRLPTWLWVDRAVWQPRSATASVPGVSVTATATPTSVSWSMGDGGTLTCTGPGTPFPAGGDPHAASPDCGHTYRRSSALAPGERFPAAATVHWRVTWSGAGASGTFPDMTTSGAASFRVAEAQALGTG</sequence>
<reference evidence="4" key="1">
    <citation type="journal article" date="2019" name="Int. J. Syst. Evol. Microbiol.">
        <title>The Global Catalogue of Microorganisms (GCM) 10K type strain sequencing project: providing services to taxonomists for standard genome sequencing and annotation.</title>
        <authorList>
            <consortium name="The Broad Institute Genomics Platform"/>
            <consortium name="The Broad Institute Genome Sequencing Center for Infectious Disease"/>
            <person name="Wu L."/>
            <person name="Ma J."/>
        </authorList>
    </citation>
    <scope>NUCLEOTIDE SEQUENCE [LARGE SCALE GENOMIC DNA]</scope>
    <source>
        <strain evidence="4">JCM 17017</strain>
    </source>
</reference>
<evidence type="ECO:0000313" key="3">
    <source>
        <dbReference type="EMBL" id="GAA3850911.1"/>
    </source>
</evidence>
<feature type="region of interest" description="Disordered" evidence="1">
    <location>
        <begin position="47"/>
        <end position="84"/>
    </location>
</feature>
<dbReference type="RefSeq" id="WP_237337576.1">
    <property type="nucleotide sequence ID" value="NZ_BAABCM010000019.1"/>
</dbReference>
<keyword evidence="4" id="KW-1185">Reference proteome</keyword>
<dbReference type="Proteomes" id="UP001501624">
    <property type="component" value="Unassembled WGS sequence"/>
</dbReference>
<evidence type="ECO:0000256" key="2">
    <source>
        <dbReference type="SAM" id="SignalP"/>
    </source>
</evidence>
<name>A0ABP7JR70_9PSEU</name>
<protein>
    <recommendedName>
        <fullName evidence="5">ATP/GTP-binding protein</fullName>
    </recommendedName>
</protein>
<accession>A0ABP7JR70</accession>
<feature type="chain" id="PRO_5046139219" description="ATP/GTP-binding protein" evidence="2">
    <location>
        <begin position="28"/>
        <end position="341"/>
    </location>
</feature>
<proteinExistence type="predicted"/>